<evidence type="ECO:0000259" key="3">
    <source>
        <dbReference type="Pfam" id="PF03372"/>
    </source>
</evidence>
<feature type="transmembrane region" description="Helical" evidence="2">
    <location>
        <begin position="42"/>
        <end position="62"/>
    </location>
</feature>
<comment type="caution">
    <text evidence="4">The sequence shown here is derived from an EMBL/GenBank/DDBJ whole genome shotgun (WGS) entry which is preliminary data.</text>
</comment>
<accession>A0A938YB00</accession>
<feature type="domain" description="Endonuclease/exonuclease/phosphatase" evidence="3">
    <location>
        <begin position="171"/>
        <end position="373"/>
    </location>
</feature>
<name>A0A938YB00_9ACTN</name>
<feature type="region of interest" description="Disordered" evidence="1">
    <location>
        <begin position="65"/>
        <end position="104"/>
    </location>
</feature>
<keyword evidence="5" id="KW-1185">Reference proteome</keyword>
<keyword evidence="2" id="KW-1133">Transmembrane helix</keyword>
<feature type="compositionally biased region" description="Low complexity" evidence="1">
    <location>
        <begin position="88"/>
        <end position="104"/>
    </location>
</feature>
<dbReference type="AlphaFoldDB" id="A0A938YB00"/>
<dbReference type="SUPFAM" id="SSF56219">
    <property type="entry name" value="DNase I-like"/>
    <property type="match status" value="1"/>
</dbReference>
<evidence type="ECO:0000256" key="2">
    <source>
        <dbReference type="SAM" id="Phobius"/>
    </source>
</evidence>
<evidence type="ECO:0000256" key="1">
    <source>
        <dbReference type="SAM" id="MobiDB-lite"/>
    </source>
</evidence>
<dbReference type="GO" id="GO:0003824">
    <property type="term" value="F:catalytic activity"/>
    <property type="evidence" value="ECO:0007669"/>
    <property type="project" value="InterPro"/>
</dbReference>
<feature type="compositionally biased region" description="Basic residues" evidence="1">
    <location>
        <begin position="28"/>
        <end position="37"/>
    </location>
</feature>
<evidence type="ECO:0000313" key="4">
    <source>
        <dbReference type="EMBL" id="MBM9460701.1"/>
    </source>
</evidence>
<sequence length="406" mass="43657">MAPDEPPRAGSGDAATGDAATGDDAPRRRGAPKRRAPRTATAHLPQIALIAVVLVVLAAVAVTAGGSPKQPTAGPATASDAPSEGAGPDDAASTEATPTPSATIPEIVALTPKQLDRRYRRKGMVRVDRPPTSKPLSFTVATLNVLGASHTKGRNKRKGFAGAMARLPGQVQLLKNKDVSIAGLQELQVPQASGFEQQAGDVYDIYPGMRLGPRHTENSIVWRKADWVLVRGEVTDIPYFGGRPKKMPHVLLRHRTTGHQVWVGNYHNAADVHGPAARWRRAAERIEADLARTLGADGTPVLMTGDFNDHAPFACNFTALSGMHSADGARTDKAGRCRVPQRMYVDWILGTTKVQFSEFTPDFVTRDKRLSDHPVFTTVATLPAPVDAKRCRLEPSTEGSLWYCPK</sequence>
<keyword evidence="2" id="KW-0472">Membrane</keyword>
<dbReference type="Proteomes" id="UP000663791">
    <property type="component" value="Unassembled WGS sequence"/>
</dbReference>
<feature type="compositionally biased region" description="Low complexity" evidence="1">
    <location>
        <begin position="8"/>
        <end position="23"/>
    </location>
</feature>
<dbReference type="RefSeq" id="WP_205292009.1">
    <property type="nucleotide sequence ID" value="NZ_CP074406.1"/>
</dbReference>
<dbReference type="InterPro" id="IPR005135">
    <property type="entry name" value="Endo/exonuclease/phosphatase"/>
</dbReference>
<dbReference type="Gene3D" id="3.60.10.10">
    <property type="entry name" value="Endonuclease/exonuclease/phosphatase"/>
    <property type="match status" value="1"/>
</dbReference>
<dbReference type="InterPro" id="IPR036691">
    <property type="entry name" value="Endo/exonu/phosph_ase_sf"/>
</dbReference>
<organism evidence="4 5">
    <name type="scientific">Nocardioides faecalis</name>
    <dbReference type="NCBI Taxonomy" id="2803858"/>
    <lineage>
        <taxon>Bacteria</taxon>
        <taxon>Bacillati</taxon>
        <taxon>Actinomycetota</taxon>
        <taxon>Actinomycetes</taxon>
        <taxon>Propionibacteriales</taxon>
        <taxon>Nocardioidaceae</taxon>
        <taxon>Nocardioides</taxon>
    </lineage>
</organism>
<gene>
    <name evidence="4" type="ORF">JK386_12375</name>
</gene>
<reference evidence="4" key="1">
    <citation type="submission" date="2021-01" db="EMBL/GenBank/DDBJ databases">
        <title>Novel species in genus Nocardioides.</title>
        <authorList>
            <person name="Zhang G."/>
        </authorList>
    </citation>
    <scope>NUCLEOTIDE SEQUENCE</scope>
    <source>
        <strain evidence="4">Zg-536</strain>
    </source>
</reference>
<dbReference type="EMBL" id="JAERTX010000010">
    <property type="protein sequence ID" value="MBM9460701.1"/>
    <property type="molecule type" value="Genomic_DNA"/>
</dbReference>
<protein>
    <recommendedName>
        <fullName evidence="3">Endonuclease/exonuclease/phosphatase domain-containing protein</fullName>
    </recommendedName>
</protein>
<proteinExistence type="predicted"/>
<evidence type="ECO:0000313" key="5">
    <source>
        <dbReference type="Proteomes" id="UP000663791"/>
    </source>
</evidence>
<dbReference type="Pfam" id="PF03372">
    <property type="entry name" value="Exo_endo_phos"/>
    <property type="match status" value="1"/>
</dbReference>
<feature type="region of interest" description="Disordered" evidence="1">
    <location>
        <begin position="1"/>
        <end position="40"/>
    </location>
</feature>
<keyword evidence="2" id="KW-0812">Transmembrane</keyword>